<dbReference type="EMBL" id="CAJJDN010000108">
    <property type="protein sequence ID" value="CAD8115241.1"/>
    <property type="molecule type" value="Genomic_DNA"/>
</dbReference>
<organism evidence="1 2">
    <name type="scientific">Paramecium sonneborni</name>
    <dbReference type="NCBI Taxonomy" id="65129"/>
    <lineage>
        <taxon>Eukaryota</taxon>
        <taxon>Sar</taxon>
        <taxon>Alveolata</taxon>
        <taxon>Ciliophora</taxon>
        <taxon>Intramacronucleata</taxon>
        <taxon>Oligohymenophorea</taxon>
        <taxon>Peniculida</taxon>
        <taxon>Parameciidae</taxon>
        <taxon>Paramecium</taxon>
    </lineage>
</organism>
<comment type="caution">
    <text evidence="1">The sequence shown here is derived from an EMBL/GenBank/DDBJ whole genome shotgun (WGS) entry which is preliminary data.</text>
</comment>
<reference evidence="1" key="1">
    <citation type="submission" date="2021-01" db="EMBL/GenBank/DDBJ databases">
        <authorList>
            <consortium name="Genoscope - CEA"/>
            <person name="William W."/>
        </authorList>
    </citation>
    <scope>NUCLEOTIDE SEQUENCE</scope>
</reference>
<evidence type="ECO:0000313" key="2">
    <source>
        <dbReference type="Proteomes" id="UP000692954"/>
    </source>
</evidence>
<keyword evidence="2" id="KW-1185">Reference proteome</keyword>
<protein>
    <submittedName>
        <fullName evidence="1">Uncharacterized protein</fullName>
    </submittedName>
</protein>
<dbReference type="OrthoDB" id="306829at2759"/>
<sequence length="357" mass="43373">MEQKNNIMDALFMWAYEFNNEDKYDKSKEEIQSENKQLDSFNNFFHIFDFGLSYDLSYIVIFEDKIRKQNNTSRRIKGRQRSDLRIKLLEVKSCRVVFQSSLLCRGFYHINFHFSRDSNFLICQGYWDSYLVIDIQQKKEFIFKNLEESCFIFQMDTISNLYIQRNKKIFHVNLEELNEQQEKDIYIRFNFEIILYFKSFLLKFALISTELFQYIIYLQNYKVIKLRKKFTEIRTQLIIFQNCLMIEQENIHETEYSTRLLHSGKLLRRIKNLFAHSGNIYQDQNGIFKYSFLNIENLNNHSQIKVFDFLRGISKEIFYSNDTQYKNDYLISKFSNQFIFTMILSDLQTQIACYSLK</sequence>
<gene>
    <name evidence="1" type="ORF">PSON_ATCC_30995.1.T1080005</name>
</gene>
<dbReference type="AlphaFoldDB" id="A0A8S1QJN8"/>
<name>A0A8S1QJN8_9CILI</name>
<evidence type="ECO:0000313" key="1">
    <source>
        <dbReference type="EMBL" id="CAD8115241.1"/>
    </source>
</evidence>
<dbReference type="Proteomes" id="UP000692954">
    <property type="component" value="Unassembled WGS sequence"/>
</dbReference>
<accession>A0A8S1QJN8</accession>
<proteinExistence type="predicted"/>